<comment type="similarity">
    <text evidence="2 5">Belongs to the ORC2 family.</text>
</comment>
<feature type="region of interest" description="Disordered" evidence="6">
    <location>
        <begin position="152"/>
        <end position="187"/>
    </location>
</feature>
<dbReference type="InterPro" id="IPR056773">
    <property type="entry name" value="WHD_ORC2"/>
</dbReference>
<dbReference type="HOGENOM" id="CLU_018596_2_0_1"/>
<dbReference type="InterPro" id="IPR056772">
    <property type="entry name" value="RecA-like_ORC2"/>
</dbReference>
<dbReference type="InterPro" id="IPR007220">
    <property type="entry name" value="ORC2"/>
</dbReference>
<feature type="domain" description="Origin recognition complex subunit 2 winged-helix" evidence="8">
    <location>
        <begin position="491"/>
        <end position="550"/>
    </location>
</feature>
<dbReference type="OrthoDB" id="346673at2759"/>
<dbReference type="EMBL" id="KB456265">
    <property type="protein sequence ID" value="EMF12263.1"/>
    <property type="molecule type" value="Genomic_DNA"/>
</dbReference>
<accession>N1QG09</accession>
<proteinExistence type="inferred from homology"/>
<feature type="compositionally biased region" description="Basic residues" evidence="6">
    <location>
        <begin position="470"/>
        <end position="481"/>
    </location>
</feature>
<feature type="domain" description="Origin recognition complex subunit 2 RecA-like" evidence="7">
    <location>
        <begin position="232"/>
        <end position="399"/>
    </location>
</feature>
<comment type="function">
    <text evidence="5">Component of the origin recognition complex (ORC) that binds origins of replication. DNA-binding is ATP-dependent. ORC is required to assemble the pre-replication complex necessary to initiate DNA replication.</text>
</comment>
<reference evidence="9 10" key="1">
    <citation type="journal article" date="2012" name="PLoS Pathog.">
        <title>Diverse lifestyles and strategies of plant pathogenesis encoded in the genomes of eighteen Dothideomycetes fungi.</title>
        <authorList>
            <person name="Ohm R.A."/>
            <person name="Feau N."/>
            <person name="Henrissat B."/>
            <person name="Schoch C.L."/>
            <person name="Horwitz B.A."/>
            <person name="Barry K.W."/>
            <person name="Condon B.J."/>
            <person name="Copeland A.C."/>
            <person name="Dhillon B."/>
            <person name="Glaser F."/>
            <person name="Hesse C.N."/>
            <person name="Kosti I."/>
            <person name="LaButti K."/>
            <person name="Lindquist E.A."/>
            <person name="Lucas S."/>
            <person name="Salamov A.A."/>
            <person name="Bradshaw R.E."/>
            <person name="Ciuffetti L."/>
            <person name="Hamelin R.C."/>
            <person name="Kema G.H.J."/>
            <person name="Lawrence C."/>
            <person name="Scott J.A."/>
            <person name="Spatafora J.W."/>
            <person name="Turgeon B.G."/>
            <person name="de Wit P.J.G.M."/>
            <person name="Zhong S."/>
            <person name="Goodwin S.B."/>
            <person name="Grigoriev I.V."/>
        </authorList>
    </citation>
    <scope>NUCLEOTIDE SEQUENCE [LARGE SCALE GENOMIC DNA]</scope>
    <source>
        <strain evidence="9 10">SO2202</strain>
    </source>
</reference>
<evidence type="ECO:0000256" key="6">
    <source>
        <dbReference type="SAM" id="MobiDB-lite"/>
    </source>
</evidence>
<dbReference type="RefSeq" id="XP_016760384.1">
    <property type="nucleotide sequence ID" value="XM_016910458.1"/>
</dbReference>
<dbReference type="GO" id="GO:0005664">
    <property type="term" value="C:nuclear origin of replication recognition complex"/>
    <property type="evidence" value="ECO:0007669"/>
    <property type="project" value="UniProtKB-UniRule"/>
</dbReference>
<feature type="region of interest" description="Disordered" evidence="6">
    <location>
        <begin position="1"/>
        <end position="128"/>
    </location>
</feature>
<comment type="subunit">
    <text evidence="5">Component of the origin recognition complex (ORC).</text>
</comment>
<dbReference type="STRING" id="692275.N1QG09"/>
<keyword evidence="3 5" id="KW-0235">DNA replication</keyword>
<sequence length="559" mass="62334">MPKRRKRDDTTTEDDDPTPRKARRSAPDDHVPSISSPLRGSETPSRSILKQTPTKANGLQSFDATPSSLRKVLFATPNRPEEEVDDNAEETPLATRNDRNDRSARKKSQRTLQKQIAQGDDSDDGENEQDEAIAQAILGEDEDVEDGMEMEIAVAPDTPSKTGRPRGRPKGKRRERTPSPPPNLPPHELFFFQNRGGGNKTSANTMPSNLLLNHEDYFARIASYEDPHKSDIAMLKQLHVRAFNQWNFELEEGFSICLYGYGSKRSLAMDYAEHIYGQSEKPPNIVVVNGYASGLTIRDVLTTVASVIVHKGSKLPAQPAAMLDTILTTLTETPPKEPIKLIIHSLDHVNLRKAASQTLLARLAAHRSISLIATCDNPNFPLLWDISLASQYNFLFHDATTFSPYTAEIEVVEDVNTLLGRSSRRLGGKDGVGYVLKSLPENARSLFRILVAEQLALADTEGEMFLNGRPAKKPKQKKSTPSKKLSMPATSSSGGVEYRTLYHKAVEEFVCSSEVNFRTLLKEFHDHQMIESKKDALGTERLLVPFRREELEAILEDLV</sequence>
<comment type="subcellular location">
    <subcellularLocation>
        <location evidence="1 5">Nucleus</location>
    </subcellularLocation>
</comment>
<evidence type="ECO:0000259" key="8">
    <source>
        <dbReference type="Pfam" id="PF24882"/>
    </source>
</evidence>
<keyword evidence="10" id="KW-1185">Reference proteome</keyword>
<evidence type="ECO:0000313" key="10">
    <source>
        <dbReference type="Proteomes" id="UP000016931"/>
    </source>
</evidence>
<evidence type="ECO:0000256" key="4">
    <source>
        <dbReference type="ARBA" id="ARBA00023242"/>
    </source>
</evidence>
<keyword evidence="4 5" id="KW-0539">Nucleus</keyword>
<feature type="compositionally biased region" description="Basic residues" evidence="6">
    <location>
        <begin position="163"/>
        <end position="175"/>
    </location>
</feature>
<feature type="region of interest" description="Disordered" evidence="6">
    <location>
        <begin position="466"/>
        <end position="494"/>
    </location>
</feature>
<dbReference type="AlphaFoldDB" id="N1QG09"/>
<organism evidence="9 10">
    <name type="scientific">Sphaerulina musiva (strain SO2202)</name>
    <name type="common">Poplar stem canker fungus</name>
    <name type="synonym">Septoria musiva</name>
    <dbReference type="NCBI Taxonomy" id="692275"/>
    <lineage>
        <taxon>Eukaryota</taxon>
        <taxon>Fungi</taxon>
        <taxon>Dikarya</taxon>
        <taxon>Ascomycota</taxon>
        <taxon>Pezizomycotina</taxon>
        <taxon>Dothideomycetes</taxon>
        <taxon>Dothideomycetidae</taxon>
        <taxon>Mycosphaerellales</taxon>
        <taxon>Mycosphaerellaceae</taxon>
        <taxon>Sphaerulina</taxon>
    </lineage>
</organism>
<evidence type="ECO:0000256" key="5">
    <source>
        <dbReference type="RuleBase" id="RU368084"/>
    </source>
</evidence>
<evidence type="ECO:0000256" key="3">
    <source>
        <dbReference type="ARBA" id="ARBA00022705"/>
    </source>
</evidence>
<dbReference type="PANTHER" id="PTHR14052">
    <property type="entry name" value="ORIGIN RECOGNITION COMPLEX SUBUNIT 2"/>
    <property type="match status" value="1"/>
</dbReference>
<evidence type="ECO:0000256" key="2">
    <source>
        <dbReference type="ARBA" id="ARBA00007421"/>
    </source>
</evidence>
<protein>
    <recommendedName>
        <fullName evidence="5">Origin recognition complex subunit 2</fullName>
    </recommendedName>
</protein>
<evidence type="ECO:0000256" key="1">
    <source>
        <dbReference type="ARBA" id="ARBA00004123"/>
    </source>
</evidence>
<dbReference type="GeneID" id="27907595"/>
<dbReference type="GO" id="GO:0003688">
    <property type="term" value="F:DNA replication origin binding"/>
    <property type="evidence" value="ECO:0007669"/>
    <property type="project" value="UniProtKB-UniRule"/>
</dbReference>
<dbReference type="eggNOG" id="KOG2928">
    <property type="taxonomic scope" value="Eukaryota"/>
</dbReference>
<name>N1QG09_SPHMS</name>
<evidence type="ECO:0000313" key="9">
    <source>
        <dbReference type="EMBL" id="EMF12263.1"/>
    </source>
</evidence>
<dbReference type="Pfam" id="PF24882">
    <property type="entry name" value="WHD_ORC2"/>
    <property type="match status" value="1"/>
</dbReference>
<evidence type="ECO:0000259" key="7">
    <source>
        <dbReference type="Pfam" id="PF04084"/>
    </source>
</evidence>
<dbReference type="GO" id="GO:0006260">
    <property type="term" value="P:DNA replication"/>
    <property type="evidence" value="ECO:0007669"/>
    <property type="project" value="UniProtKB-UniRule"/>
</dbReference>
<dbReference type="PANTHER" id="PTHR14052:SF0">
    <property type="entry name" value="ORIGIN RECOGNITION COMPLEX SUBUNIT 2"/>
    <property type="match status" value="1"/>
</dbReference>
<dbReference type="OMA" id="AHERYFF"/>
<dbReference type="Pfam" id="PF04084">
    <property type="entry name" value="RecA-like_ORC2"/>
    <property type="match status" value="1"/>
</dbReference>
<dbReference type="Proteomes" id="UP000016931">
    <property type="component" value="Unassembled WGS sequence"/>
</dbReference>
<gene>
    <name evidence="9" type="ORF">SEPMUDRAFT_87942</name>
</gene>
<feature type="compositionally biased region" description="Polar residues" evidence="6">
    <location>
        <begin position="33"/>
        <end position="68"/>
    </location>
</feature>